<dbReference type="Gene3D" id="3.40.50.1010">
    <property type="entry name" value="5'-nuclease"/>
    <property type="match status" value="1"/>
</dbReference>
<dbReference type="PANTHER" id="PTHR36173">
    <property type="entry name" value="RIBONUCLEASE VAPC16-RELATED"/>
    <property type="match status" value="1"/>
</dbReference>
<dbReference type="Proteomes" id="UP001171945">
    <property type="component" value="Unassembled WGS sequence"/>
</dbReference>
<evidence type="ECO:0000259" key="1">
    <source>
        <dbReference type="Pfam" id="PF01850"/>
    </source>
</evidence>
<evidence type="ECO:0000313" key="3">
    <source>
        <dbReference type="Proteomes" id="UP001171945"/>
    </source>
</evidence>
<dbReference type="SUPFAM" id="SSF88723">
    <property type="entry name" value="PIN domain-like"/>
    <property type="match status" value="1"/>
</dbReference>
<accession>A0ABT7VQ34</accession>
<comment type="caution">
    <text evidence="2">The sequence shown here is derived from an EMBL/GenBank/DDBJ whole genome shotgun (WGS) entry which is preliminary data.</text>
</comment>
<dbReference type="Pfam" id="PF01850">
    <property type="entry name" value="PIN"/>
    <property type="match status" value="1"/>
</dbReference>
<evidence type="ECO:0000313" key="2">
    <source>
        <dbReference type="EMBL" id="MDM8561774.1"/>
    </source>
</evidence>
<dbReference type="InterPro" id="IPR052919">
    <property type="entry name" value="TA_system_RNase"/>
</dbReference>
<feature type="domain" description="PIN" evidence="1">
    <location>
        <begin position="5"/>
        <end position="120"/>
    </location>
</feature>
<dbReference type="InterPro" id="IPR029060">
    <property type="entry name" value="PIN-like_dom_sf"/>
</dbReference>
<gene>
    <name evidence="2" type="ORF">QUF54_00290</name>
</gene>
<organism evidence="2 3">
    <name type="scientific">Candidatus Marithioploca araucensis</name>
    <dbReference type="NCBI Taxonomy" id="70273"/>
    <lineage>
        <taxon>Bacteria</taxon>
        <taxon>Pseudomonadati</taxon>
        <taxon>Pseudomonadota</taxon>
        <taxon>Gammaproteobacteria</taxon>
        <taxon>Thiotrichales</taxon>
        <taxon>Thiotrichaceae</taxon>
        <taxon>Candidatus Marithioploca</taxon>
    </lineage>
</organism>
<reference evidence="2" key="1">
    <citation type="submission" date="2023-06" db="EMBL/GenBank/DDBJ databases">
        <title>Uncultivated large filamentous bacteria from sulfidic sediments reveal new species and different genomic features in energy metabolism and defense.</title>
        <authorList>
            <person name="Fonseca A."/>
        </authorList>
    </citation>
    <scope>NUCLEOTIDE SEQUENCE</scope>
    <source>
        <strain evidence="2">HSG4</strain>
    </source>
</reference>
<dbReference type="EMBL" id="JAUCGM010000004">
    <property type="protein sequence ID" value="MDM8561774.1"/>
    <property type="molecule type" value="Genomic_DNA"/>
</dbReference>
<name>A0ABT7VQ34_9GAMM</name>
<keyword evidence="3" id="KW-1185">Reference proteome</keyword>
<protein>
    <submittedName>
        <fullName evidence="2">PIN domain-containing protein</fullName>
    </submittedName>
</protein>
<sequence length="128" mass="14796">MEQLIYLDTHAAVWLYTDKIEKFPAKTLKLIENHPIRISPMVLLELGYLHEIGRVQDSGQIVVSSLKETLDLSICDLDYLKVINVALELTWTRDPFDRIIVAQSTVNQSTLVTKDTVIRDHYPQAFWQ</sequence>
<dbReference type="InterPro" id="IPR002716">
    <property type="entry name" value="PIN_dom"/>
</dbReference>
<proteinExistence type="predicted"/>